<organism evidence="8 9">
    <name type="scientific">Paenibacillus dendrobii</name>
    <dbReference type="NCBI Taxonomy" id="2691084"/>
    <lineage>
        <taxon>Bacteria</taxon>
        <taxon>Bacillati</taxon>
        <taxon>Bacillota</taxon>
        <taxon>Bacilli</taxon>
        <taxon>Bacillales</taxon>
        <taxon>Paenibacillaceae</taxon>
        <taxon>Paenibacillus</taxon>
    </lineage>
</organism>
<dbReference type="InterPro" id="IPR020846">
    <property type="entry name" value="MFS_dom"/>
</dbReference>
<comment type="subcellular location">
    <subcellularLocation>
        <location evidence="1">Cell membrane</location>
        <topology evidence="1">Multi-pass membrane protein</topology>
    </subcellularLocation>
</comment>
<evidence type="ECO:0000256" key="2">
    <source>
        <dbReference type="ARBA" id="ARBA00022448"/>
    </source>
</evidence>
<reference evidence="8 9" key="1">
    <citation type="submission" date="2019-12" db="EMBL/GenBank/DDBJ databases">
        <title>Paenibacillus sp. nov., an endophytic bacterium isolated from the stem of Dendrobium.</title>
        <authorList>
            <person name="Zhao R."/>
        </authorList>
    </citation>
    <scope>NUCLEOTIDE SEQUENCE [LARGE SCALE GENOMIC DNA]</scope>
    <source>
        <strain evidence="8 9">HJL G12</strain>
    </source>
</reference>
<dbReference type="InterPro" id="IPR011701">
    <property type="entry name" value="MFS"/>
</dbReference>
<feature type="transmembrane region" description="Helical" evidence="6">
    <location>
        <begin position="35"/>
        <end position="57"/>
    </location>
</feature>
<dbReference type="Gene3D" id="1.20.1250.20">
    <property type="entry name" value="MFS general substrate transporter like domains"/>
    <property type="match status" value="2"/>
</dbReference>
<dbReference type="Proteomes" id="UP000460318">
    <property type="component" value="Unassembled WGS sequence"/>
</dbReference>
<dbReference type="PANTHER" id="PTHR23514:SF13">
    <property type="entry name" value="INNER MEMBRANE PROTEIN YBJJ"/>
    <property type="match status" value="1"/>
</dbReference>
<gene>
    <name evidence="8" type="ORF">GRF59_04250</name>
</gene>
<feature type="transmembrane region" description="Helical" evidence="6">
    <location>
        <begin position="271"/>
        <end position="289"/>
    </location>
</feature>
<sequence length="390" mass="40393">MLFLLFALPGIAFASWVSRTPTVRDILGASTAEMGIIMFGLAAGSLLGLLSTGHIIARTGARPVILGSALSILAGFVTIGIGTAFSSSIVVFIGLAIFGCGYGGAEVALNVEGAAVEKRLNKTLLPAFHGSFSAGTFAGAFIGSAAAALRIPIAMHFGVLAILIAAVTLYLFRFLPEDTGKERKEEAAESKSAFMRQLAVWKERRVLLIGLIVLGMAFAEGSANDWLPLTMVDGYHVDSLTGSFIYGVFVTAMTIGRFTGGYLLDKYGRVPVLRGCAIIGASGILLVIWGQHYLVAMIGVILWGLGASLGFPVGLSAAGDEPRGAAARVGAVATAGYLAFLVGPPGLGWLGEHVGLLHAMITVFIGVVIAGFLSRAASPAESAGRMNMNN</sequence>
<evidence type="ECO:0000256" key="1">
    <source>
        <dbReference type="ARBA" id="ARBA00004651"/>
    </source>
</evidence>
<evidence type="ECO:0000259" key="7">
    <source>
        <dbReference type="PROSITE" id="PS50850"/>
    </source>
</evidence>
<evidence type="ECO:0000256" key="6">
    <source>
        <dbReference type="SAM" id="Phobius"/>
    </source>
</evidence>
<feature type="transmembrane region" description="Helical" evidence="6">
    <location>
        <begin position="295"/>
        <end position="318"/>
    </location>
</feature>
<keyword evidence="5 6" id="KW-0472">Membrane</keyword>
<evidence type="ECO:0000256" key="5">
    <source>
        <dbReference type="ARBA" id="ARBA00023136"/>
    </source>
</evidence>
<dbReference type="RefSeq" id="WP_160498110.1">
    <property type="nucleotide sequence ID" value="NZ_WUBI01000001.1"/>
</dbReference>
<dbReference type="CDD" id="cd17393">
    <property type="entry name" value="MFS_MosC_like"/>
    <property type="match status" value="1"/>
</dbReference>
<dbReference type="Pfam" id="PF07690">
    <property type="entry name" value="MFS_1"/>
    <property type="match status" value="1"/>
</dbReference>
<dbReference type="PROSITE" id="PS50850">
    <property type="entry name" value="MFS"/>
    <property type="match status" value="1"/>
</dbReference>
<dbReference type="PANTHER" id="PTHR23514">
    <property type="entry name" value="BYPASS OF STOP CODON PROTEIN 6"/>
    <property type="match status" value="1"/>
</dbReference>
<evidence type="ECO:0000256" key="3">
    <source>
        <dbReference type="ARBA" id="ARBA00022692"/>
    </source>
</evidence>
<evidence type="ECO:0000313" key="8">
    <source>
        <dbReference type="EMBL" id="MWV42831.1"/>
    </source>
</evidence>
<feature type="transmembrane region" description="Helical" evidence="6">
    <location>
        <begin position="153"/>
        <end position="175"/>
    </location>
</feature>
<proteinExistence type="predicted"/>
<dbReference type="SUPFAM" id="SSF103473">
    <property type="entry name" value="MFS general substrate transporter"/>
    <property type="match status" value="1"/>
</dbReference>
<dbReference type="InterPro" id="IPR051788">
    <property type="entry name" value="MFS_Transporter"/>
</dbReference>
<feature type="transmembrane region" description="Helical" evidence="6">
    <location>
        <begin position="355"/>
        <end position="378"/>
    </location>
</feature>
<feature type="domain" description="Major facilitator superfamily (MFS) profile" evidence="7">
    <location>
        <begin position="1"/>
        <end position="378"/>
    </location>
</feature>
<dbReference type="InterPro" id="IPR036259">
    <property type="entry name" value="MFS_trans_sf"/>
</dbReference>
<evidence type="ECO:0000313" key="9">
    <source>
        <dbReference type="Proteomes" id="UP000460318"/>
    </source>
</evidence>
<evidence type="ECO:0000256" key="4">
    <source>
        <dbReference type="ARBA" id="ARBA00022989"/>
    </source>
</evidence>
<dbReference type="AlphaFoldDB" id="A0A7X3LER9"/>
<comment type="caution">
    <text evidence="8">The sequence shown here is derived from an EMBL/GenBank/DDBJ whole genome shotgun (WGS) entry which is preliminary data.</text>
</comment>
<keyword evidence="9" id="KW-1185">Reference proteome</keyword>
<dbReference type="GO" id="GO:0005886">
    <property type="term" value="C:plasma membrane"/>
    <property type="evidence" value="ECO:0007669"/>
    <property type="project" value="UniProtKB-SubCell"/>
</dbReference>
<dbReference type="GO" id="GO:0022857">
    <property type="term" value="F:transmembrane transporter activity"/>
    <property type="evidence" value="ECO:0007669"/>
    <property type="project" value="InterPro"/>
</dbReference>
<keyword evidence="4 6" id="KW-1133">Transmembrane helix</keyword>
<name>A0A7X3LER9_9BACL</name>
<feature type="transmembrane region" description="Helical" evidence="6">
    <location>
        <begin position="243"/>
        <end position="264"/>
    </location>
</feature>
<accession>A0A7X3LER9</accession>
<protein>
    <submittedName>
        <fullName evidence="8">MFS transporter</fullName>
    </submittedName>
</protein>
<feature type="transmembrane region" description="Helical" evidence="6">
    <location>
        <begin position="206"/>
        <end position="223"/>
    </location>
</feature>
<keyword evidence="2" id="KW-0813">Transport</keyword>
<dbReference type="EMBL" id="WUBI01000001">
    <property type="protein sequence ID" value="MWV42831.1"/>
    <property type="molecule type" value="Genomic_DNA"/>
</dbReference>
<feature type="transmembrane region" description="Helical" evidence="6">
    <location>
        <begin position="64"/>
        <end position="83"/>
    </location>
</feature>
<feature type="transmembrane region" description="Helical" evidence="6">
    <location>
        <begin position="89"/>
        <end position="111"/>
    </location>
</feature>
<feature type="transmembrane region" description="Helical" evidence="6">
    <location>
        <begin position="325"/>
        <end position="343"/>
    </location>
</feature>
<feature type="transmembrane region" description="Helical" evidence="6">
    <location>
        <begin position="123"/>
        <end position="147"/>
    </location>
</feature>
<keyword evidence="3 6" id="KW-0812">Transmembrane</keyword>